<sequence>MSIQHALITSLLEKPSTGYQLARRFDRSIGHFWQATHQQIYRELRRMATSGWVEIEEKGEEGGRKRKVYHVLPAGRDELVRWVEEPGSSGESNEALMVKIRAEAVLGPIGVRRELQRLIRWHEERLATYRDIEARDFSTDSPSRAQRLQHRVLLKGISSEEEWLAWARETLPMV</sequence>
<keyword evidence="4" id="KW-1185">Reference proteome</keyword>
<evidence type="ECO:0000259" key="1">
    <source>
        <dbReference type="Pfam" id="PF03551"/>
    </source>
</evidence>
<dbReference type="PANTHER" id="PTHR43252">
    <property type="entry name" value="TRANSCRIPTIONAL REGULATOR YQJI"/>
    <property type="match status" value="1"/>
</dbReference>
<dbReference type="RefSeq" id="WP_092009803.1">
    <property type="nucleotide sequence ID" value="NZ_FOYW01000001.1"/>
</dbReference>
<dbReference type="AlphaFoldDB" id="A0A1I6HGN1"/>
<dbReference type="Proteomes" id="UP000198644">
    <property type="component" value="Unassembled WGS sequence"/>
</dbReference>
<dbReference type="STRING" id="650891.SAMN05216203_1219"/>
<feature type="domain" description="Transcription regulator PadR C-terminal" evidence="2">
    <location>
        <begin position="94"/>
        <end position="171"/>
    </location>
</feature>
<organism evidence="3 4">
    <name type="scientific">Marinobacter daqiaonensis</name>
    <dbReference type="NCBI Taxonomy" id="650891"/>
    <lineage>
        <taxon>Bacteria</taxon>
        <taxon>Pseudomonadati</taxon>
        <taxon>Pseudomonadota</taxon>
        <taxon>Gammaproteobacteria</taxon>
        <taxon>Pseudomonadales</taxon>
        <taxon>Marinobacteraceae</taxon>
        <taxon>Marinobacter</taxon>
    </lineage>
</organism>
<dbReference type="Pfam" id="PF10400">
    <property type="entry name" value="Vir_act_alpha_C"/>
    <property type="match status" value="1"/>
</dbReference>
<name>A0A1I6HGN1_9GAMM</name>
<dbReference type="InterPro" id="IPR036388">
    <property type="entry name" value="WH-like_DNA-bd_sf"/>
</dbReference>
<dbReference type="SUPFAM" id="SSF46785">
    <property type="entry name" value="Winged helix' DNA-binding domain"/>
    <property type="match status" value="1"/>
</dbReference>
<dbReference type="GO" id="GO:0003677">
    <property type="term" value="F:DNA binding"/>
    <property type="evidence" value="ECO:0007669"/>
    <property type="project" value="UniProtKB-KW"/>
</dbReference>
<dbReference type="InterPro" id="IPR018309">
    <property type="entry name" value="Tscrpt_reg_PadR_C"/>
</dbReference>
<dbReference type="EMBL" id="FOYW01000001">
    <property type="protein sequence ID" value="SFR53524.1"/>
    <property type="molecule type" value="Genomic_DNA"/>
</dbReference>
<evidence type="ECO:0000313" key="4">
    <source>
        <dbReference type="Proteomes" id="UP000198644"/>
    </source>
</evidence>
<dbReference type="Pfam" id="PF03551">
    <property type="entry name" value="PadR"/>
    <property type="match status" value="1"/>
</dbReference>
<keyword evidence="3" id="KW-0238">DNA-binding</keyword>
<evidence type="ECO:0000259" key="2">
    <source>
        <dbReference type="Pfam" id="PF10400"/>
    </source>
</evidence>
<dbReference type="Gene3D" id="1.10.10.10">
    <property type="entry name" value="Winged helix-like DNA-binding domain superfamily/Winged helix DNA-binding domain"/>
    <property type="match status" value="1"/>
</dbReference>
<dbReference type="OrthoDB" id="3186544at2"/>
<dbReference type="InterPro" id="IPR036390">
    <property type="entry name" value="WH_DNA-bd_sf"/>
</dbReference>
<proteinExistence type="predicted"/>
<reference evidence="3 4" key="1">
    <citation type="submission" date="2016-10" db="EMBL/GenBank/DDBJ databases">
        <authorList>
            <person name="de Groot N.N."/>
        </authorList>
    </citation>
    <scope>NUCLEOTIDE SEQUENCE [LARGE SCALE GENOMIC DNA]</scope>
    <source>
        <strain evidence="3 4">CGMCC 1.9167</strain>
    </source>
</reference>
<dbReference type="Gene3D" id="6.10.140.190">
    <property type="match status" value="1"/>
</dbReference>
<evidence type="ECO:0000313" key="3">
    <source>
        <dbReference type="EMBL" id="SFR53524.1"/>
    </source>
</evidence>
<protein>
    <submittedName>
        <fullName evidence="3">DNA-binding transcriptional regulator, PadR family</fullName>
    </submittedName>
</protein>
<dbReference type="InterPro" id="IPR005149">
    <property type="entry name" value="Tscrpt_reg_PadR_N"/>
</dbReference>
<accession>A0A1I6HGN1</accession>
<feature type="domain" description="Transcription regulator PadR N-terminal" evidence="1">
    <location>
        <begin position="10"/>
        <end position="79"/>
    </location>
</feature>
<dbReference type="PANTHER" id="PTHR43252:SF4">
    <property type="entry name" value="TRANSCRIPTIONAL REGULATORY PROTEIN"/>
    <property type="match status" value="1"/>
</dbReference>
<gene>
    <name evidence="3" type="ORF">SAMN05216203_1219</name>
</gene>